<evidence type="ECO:0000256" key="1">
    <source>
        <dbReference type="SAM" id="SignalP"/>
    </source>
</evidence>
<gene>
    <name evidence="2" type="ORF">HELGO_WM17697</name>
</gene>
<name>A0A6S6UDL6_9GAMM</name>
<sequence length="331" mass="37535">MNKNNGYAVFSLTVLLLLSGAISGCSNNEVKPVVSSKVKAAKSEVVVISNGAAAKDKHHVEYDKKRMWYNQQWVSQQQNKQKLKGGVKRQNNAVYTRSASAQPTKLPHYGLPANIQHQAQQPSRARQQNQYASGGIVRQRHSNVHLAENLSQAAIARTYQRVRYDGRYIPISYPMGDVPANIGVCTDTVIRSYRRLGVDLQRLVHEDMSRAFHAYPNLRKWGLSAPDANIDHRRVHNLKVFFSRHGRRLPVTNNPEDYRPGDLVTWDLRNGGQEHIGLVVNRRSPTDPRRHMIVHNIANGDKMEDVLFALPITGHYRYLPGRSQQWIASAR</sequence>
<protein>
    <recommendedName>
        <fullName evidence="3">DUF1287 domain-containing protein</fullName>
    </recommendedName>
</protein>
<evidence type="ECO:0000313" key="2">
    <source>
        <dbReference type="EMBL" id="CAA6824989.1"/>
    </source>
</evidence>
<evidence type="ECO:0008006" key="3">
    <source>
        <dbReference type="Google" id="ProtNLM"/>
    </source>
</evidence>
<dbReference type="EMBL" id="CACVAT010000401">
    <property type="protein sequence ID" value="CAA6824989.1"/>
    <property type="molecule type" value="Genomic_DNA"/>
</dbReference>
<dbReference type="AlphaFoldDB" id="A0A6S6UDL6"/>
<feature type="chain" id="PRO_5027655048" description="DUF1287 domain-containing protein" evidence="1">
    <location>
        <begin position="24"/>
        <end position="331"/>
    </location>
</feature>
<dbReference type="PROSITE" id="PS51257">
    <property type="entry name" value="PROKAR_LIPOPROTEIN"/>
    <property type="match status" value="1"/>
</dbReference>
<dbReference type="InterPro" id="IPR009706">
    <property type="entry name" value="DUF1287"/>
</dbReference>
<proteinExistence type="predicted"/>
<keyword evidence="1" id="KW-0732">Signal</keyword>
<accession>A0A6S6UDL6</accession>
<organism evidence="2">
    <name type="scientific">uncultured Thiotrichaceae bacterium</name>
    <dbReference type="NCBI Taxonomy" id="298394"/>
    <lineage>
        <taxon>Bacteria</taxon>
        <taxon>Pseudomonadati</taxon>
        <taxon>Pseudomonadota</taxon>
        <taxon>Gammaproteobacteria</taxon>
        <taxon>Thiotrichales</taxon>
        <taxon>Thiotrichaceae</taxon>
        <taxon>environmental samples</taxon>
    </lineage>
</organism>
<feature type="signal peptide" evidence="1">
    <location>
        <begin position="1"/>
        <end position="23"/>
    </location>
</feature>
<reference evidence="2" key="1">
    <citation type="submission" date="2020-01" db="EMBL/GenBank/DDBJ databases">
        <authorList>
            <person name="Meier V. D."/>
            <person name="Meier V D."/>
        </authorList>
    </citation>
    <scope>NUCLEOTIDE SEQUENCE</scope>
    <source>
        <strain evidence="2">HLG_WM_MAG_09</strain>
    </source>
</reference>
<dbReference type="Pfam" id="PF06940">
    <property type="entry name" value="DUF1287"/>
    <property type="match status" value="1"/>
</dbReference>